<evidence type="ECO:0000256" key="1">
    <source>
        <dbReference type="SAM" id="SignalP"/>
    </source>
</evidence>
<dbReference type="GeneID" id="111355730"/>
<accession>A0A9J7EBA5</accession>
<evidence type="ECO:0000313" key="3">
    <source>
        <dbReference type="Proteomes" id="UP000301870"/>
    </source>
</evidence>
<dbReference type="AlphaFoldDB" id="A0A9J7EBA5"/>
<dbReference type="RefSeq" id="XP_022825546.1">
    <property type="nucleotide sequence ID" value="XM_022969778.1"/>
</dbReference>
<sequence length="186" mass="20675">MMAFGLFLLVVQISLLGSNNGTPLGASLDIDVPEECKGQGFCAVRPQGYDAIEKRLNDILPRHNMIDFHTRSSESTNPDENADNCPSIVTTKSVYIYGHNPEEVDIIVQTKLIPQQITEVKCAYDQMENGDECFANLGLSNLGMKSSCQEHIAERSLLVYDPRIDKVKMKNYNITVCCSCHVTNQS</sequence>
<reference evidence="4" key="1">
    <citation type="submission" date="2025-08" db="UniProtKB">
        <authorList>
            <consortium name="RefSeq"/>
        </authorList>
    </citation>
    <scope>IDENTIFICATION</scope>
    <source>
        <strain evidence="4">Ishihara</strain>
        <tissue evidence="4">Whole body</tissue>
    </source>
</reference>
<dbReference type="InterPro" id="IPR029034">
    <property type="entry name" value="Cystine-knot_cytokine"/>
</dbReference>
<protein>
    <submittedName>
        <fullName evidence="4">Uncharacterized protein LOC111355730</fullName>
    </submittedName>
</protein>
<organism evidence="3 4">
    <name type="scientific">Spodoptera litura</name>
    <name type="common">Asian cotton leafworm</name>
    <dbReference type="NCBI Taxonomy" id="69820"/>
    <lineage>
        <taxon>Eukaryota</taxon>
        <taxon>Metazoa</taxon>
        <taxon>Ecdysozoa</taxon>
        <taxon>Arthropoda</taxon>
        <taxon>Hexapoda</taxon>
        <taxon>Insecta</taxon>
        <taxon>Pterygota</taxon>
        <taxon>Neoptera</taxon>
        <taxon>Endopterygota</taxon>
        <taxon>Lepidoptera</taxon>
        <taxon>Glossata</taxon>
        <taxon>Ditrysia</taxon>
        <taxon>Noctuoidea</taxon>
        <taxon>Noctuidae</taxon>
        <taxon>Amphipyrinae</taxon>
        <taxon>Spodoptera</taxon>
    </lineage>
</organism>
<dbReference type="Pfam" id="PF16077">
    <property type="entry name" value="Spaetzle"/>
    <property type="match status" value="1"/>
</dbReference>
<dbReference type="Proteomes" id="UP000301870">
    <property type="component" value="Chromosome 21"/>
</dbReference>
<feature type="signal peptide" evidence="1">
    <location>
        <begin position="1"/>
        <end position="21"/>
    </location>
</feature>
<evidence type="ECO:0000259" key="2">
    <source>
        <dbReference type="Pfam" id="PF16077"/>
    </source>
</evidence>
<gene>
    <name evidence="4" type="primary">LOC111355730</name>
</gene>
<proteinExistence type="predicted"/>
<name>A0A9J7EBA5_SPOLT</name>
<dbReference type="InterPro" id="IPR032104">
    <property type="entry name" value="Spaetzle"/>
</dbReference>
<evidence type="ECO:0000313" key="4">
    <source>
        <dbReference type="RefSeq" id="XP_022825546.1"/>
    </source>
</evidence>
<feature type="domain" description="Spaetzle" evidence="2">
    <location>
        <begin position="99"/>
        <end position="182"/>
    </location>
</feature>
<keyword evidence="1" id="KW-0732">Signal</keyword>
<dbReference type="SUPFAM" id="SSF57501">
    <property type="entry name" value="Cystine-knot cytokines"/>
    <property type="match status" value="1"/>
</dbReference>
<keyword evidence="3" id="KW-1185">Reference proteome</keyword>
<feature type="chain" id="PRO_5039941471" evidence="1">
    <location>
        <begin position="22"/>
        <end position="186"/>
    </location>
</feature>
<dbReference type="KEGG" id="sliu:111355730"/>
<dbReference type="OrthoDB" id="7441557at2759"/>
<dbReference type="Gene3D" id="2.10.90.10">
    <property type="entry name" value="Cystine-knot cytokines"/>
    <property type="match status" value="1"/>
</dbReference>